<evidence type="ECO:0000313" key="2">
    <source>
        <dbReference type="Proteomes" id="UP001272242"/>
    </source>
</evidence>
<keyword evidence="2" id="KW-1185">Reference proteome</keyword>
<sequence length="133" mass="14169">MTRALPVQEFPPLTPQGLERLSRALDADVVRVQMSAASPEIKGRIKQTVEILKGLFALVSFNDPDAVGVWVATMKDQFKALTADLRTALGAALGETGACFYAVSPTESACVQITETHCQALGGFFQANTPCPS</sequence>
<accession>A0ABU5F2R1</accession>
<comment type="caution">
    <text evidence="1">The sequence shown here is derived from an EMBL/GenBank/DDBJ whole genome shotgun (WGS) entry which is preliminary data.</text>
</comment>
<dbReference type="EMBL" id="JAXBLV010000200">
    <property type="protein sequence ID" value="MDY3561789.1"/>
    <property type="molecule type" value="Genomic_DNA"/>
</dbReference>
<dbReference type="RefSeq" id="WP_320688139.1">
    <property type="nucleotide sequence ID" value="NZ_JAXBLV010000200.1"/>
</dbReference>
<dbReference type="Proteomes" id="UP001272242">
    <property type="component" value="Unassembled WGS sequence"/>
</dbReference>
<name>A0ABU5F2R1_9BACT</name>
<gene>
    <name evidence="1" type="ORF">R5W23_003217</name>
</gene>
<protein>
    <submittedName>
        <fullName evidence="1">Uncharacterized protein</fullName>
    </submittedName>
</protein>
<proteinExistence type="predicted"/>
<evidence type="ECO:0000313" key="1">
    <source>
        <dbReference type="EMBL" id="MDY3561789.1"/>
    </source>
</evidence>
<organism evidence="1 2">
    <name type="scientific">Gemmata algarum</name>
    <dbReference type="NCBI Taxonomy" id="2975278"/>
    <lineage>
        <taxon>Bacteria</taxon>
        <taxon>Pseudomonadati</taxon>
        <taxon>Planctomycetota</taxon>
        <taxon>Planctomycetia</taxon>
        <taxon>Gemmatales</taxon>
        <taxon>Gemmataceae</taxon>
        <taxon>Gemmata</taxon>
    </lineage>
</organism>
<reference evidence="2" key="1">
    <citation type="journal article" date="2023" name="Mar. Drugs">
        <title>Gemmata algarum, a Novel Planctomycete Isolated from an Algal Mat, Displays Antimicrobial Activity.</title>
        <authorList>
            <person name="Kumar G."/>
            <person name="Kallscheuer N."/>
            <person name="Kashif M."/>
            <person name="Ahamad S."/>
            <person name="Jagadeeshwari U."/>
            <person name="Pannikurungottu S."/>
            <person name="Haufschild T."/>
            <person name="Kabuu M."/>
            <person name="Sasikala C."/>
            <person name="Jogler C."/>
            <person name="Ramana C."/>
        </authorList>
    </citation>
    <scope>NUCLEOTIDE SEQUENCE [LARGE SCALE GENOMIC DNA]</scope>
    <source>
        <strain evidence="2">JC673</strain>
    </source>
</reference>